<dbReference type="EMBL" id="JAWDJX010000012">
    <property type="protein sequence ID" value="KAK3054456.1"/>
    <property type="molecule type" value="Genomic_DNA"/>
</dbReference>
<proteinExistence type="predicted"/>
<accession>A0AAJ0DQ08</accession>
<sequence length="208" mass="23196">MAGDNSSTNGERRASTADAQAAKPSMQAHTTTTMGPPPPPASNQSLASQKAPPSCQGSGKPPETTSDKGEPAKIAPTQIPDSSHDTYHSATQGTDTREDTDPLSPSEMSDPSERIEDFDWENHETRYHKKMDEFRNSENEIIDEFQSLCQYFNVWAQAGADHEVERSFKRMRTQTTLVHHHESELEDKRQHYIQVVNAFKSALQLLAK</sequence>
<feature type="region of interest" description="Disordered" evidence="1">
    <location>
        <begin position="1"/>
        <end position="116"/>
    </location>
</feature>
<gene>
    <name evidence="2" type="ORF">LTR09_004725</name>
</gene>
<evidence type="ECO:0000313" key="3">
    <source>
        <dbReference type="Proteomes" id="UP001271007"/>
    </source>
</evidence>
<protein>
    <submittedName>
        <fullName evidence="2">Uncharacterized protein</fullName>
    </submittedName>
</protein>
<keyword evidence="3" id="KW-1185">Reference proteome</keyword>
<name>A0AAJ0DQ08_9PEZI</name>
<comment type="caution">
    <text evidence="2">The sequence shown here is derived from an EMBL/GenBank/DDBJ whole genome shotgun (WGS) entry which is preliminary data.</text>
</comment>
<dbReference type="AlphaFoldDB" id="A0AAJ0DQ08"/>
<dbReference type="Proteomes" id="UP001271007">
    <property type="component" value="Unassembled WGS sequence"/>
</dbReference>
<reference evidence="2" key="1">
    <citation type="submission" date="2023-04" db="EMBL/GenBank/DDBJ databases">
        <title>Black Yeasts Isolated from many extreme environments.</title>
        <authorList>
            <person name="Coleine C."/>
            <person name="Stajich J.E."/>
            <person name="Selbmann L."/>
        </authorList>
    </citation>
    <scope>NUCLEOTIDE SEQUENCE</scope>
    <source>
        <strain evidence="2">CCFEE 5312</strain>
    </source>
</reference>
<evidence type="ECO:0000256" key="1">
    <source>
        <dbReference type="SAM" id="MobiDB-lite"/>
    </source>
</evidence>
<evidence type="ECO:0000313" key="2">
    <source>
        <dbReference type="EMBL" id="KAK3054456.1"/>
    </source>
</evidence>
<organism evidence="2 3">
    <name type="scientific">Extremus antarcticus</name>
    <dbReference type="NCBI Taxonomy" id="702011"/>
    <lineage>
        <taxon>Eukaryota</taxon>
        <taxon>Fungi</taxon>
        <taxon>Dikarya</taxon>
        <taxon>Ascomycota</taxon>
        <taxon>Pezizomycotina</taxon>
        <taxon>Dothideomycetes</taxon>
        <taxon>Dothideomycetidae</taxon>
        <taxon>Mycosphaerellales</taxon>
        <taxon>Extremaceae</taxon>
        <taxon>Extremus</taxon>
    </lineage>
</organism>